<dbReference type="GO" id="GO:0016887">
    <property type="term" value="F:ATP hydrolysis activity"/>
    <property type="evidence" value="ECO:0007669"/>
    <property type="project" value="InterPro"/>
</dbReference>
<feature type="domain" description="AAA+ ATPase" evidence="3">
    <location>
        <begin position="296"/>
        <end position="457"/>
    </location>
</feature>
<dbReference type="SMART" id="SM00382">
    <property type="entry name" value="AAA"/>
    <property type="match status" value="1"/>
</dbReference>
<proteinExistence type="predicted"/>
<keyword evidence="6" id="KW-1185">Reference proteome</keyword>
<dbReference type="EMBL" id="CR380959">
    <property type="protein sequence ID" value="CAG62603.1"/>
    <property type="molecule type" value="Genomic_DNA"/>
</dbReference>
<evidence type="ECO:0000313" key="6">
    <source>
        <dbReference type="Proteomes" id="UP000002428"/>
    </source>
</evidence>
<gene>
    <name evidence="4 5" type="ordered locus">CAGL0M06435g</name>
</gene>
<dbReference type="HOGENOM" id="CLU_028208_3_0_1"/>
<evidence type="ECO:0000313" key="4">
    <source>
        <dbReference type="CGD" id="CAL0137143"/>
    </source>
</evidence>
<dbReference type="InterPro" id="IPR003959">
    <property type="entry name" value="ATPase_AAA_core"/>
</dbReference>
<evidence type="ECO:0000259" key="3">
    <source>
        <dbReference type="SMART" id="SM00382"/>
    </source>
</evidence>
<evidence type="ECO:0000256" key="2">
    <source>
        <dbReference type="ARBA" id="ARBA00022840"/>
    </source>
</evidence>
<dbReference type="GO" id="GO:0005694">
    <property type="term" value="C:chromosome"/>
    <property type="evidence" value="ECO:0007669"/>
    <property type="project" value="TreeGrafter"/>
</dbReference>
<dbReference type="Pfam" id="PF00004">
    <property type="entry name" value="AAA"/>
    <property type="match status" value="1"/>
</dbReference>
<accession>Q6FJG7</accession>
<dbReference type="STRING" id="284593.Q6FJG7"/>
<dbReference type="GO" id="GO:0007131">
    <property type="term" value="P:reciprocal meiotic recombination"/>
    <property type="evidence" value="ECO:0007669"/>
    <property type="project" value="TreeGrafter"/>
</dbReference>
<dbReference type="InterPro" id="IPR027417">
    <property type="entry name" value="P-loop_NTPase"/>
</dbReference>
<dbReference type="FunCoup" id="Q6FJG7">
    <property type="interactions" value="682"/>
</dbReference>
<dbReference type="OMA" id="VCIEEMI"/>
<organism evidence="5 6">
    <name type="scientific">Candida glabrata (strain ATCC 2001 / BCRC 20586 / JCM 3761 / NBRC 0622 / NRRL Y-65 / CBS 138)</name>
    <name type="common">Yeast</name>
    <name type="synonym">Nakaseomyces glabratus</name>
    <dbReference type="NCBI Taxonomy" id="284593"/>
    <lineage>
        <taxon>Eukaryota</taxon>
        <taxon>Fungi</taxon>
        <taxon>Dikarya</taxon>
        <taxon>Ascomycota</taxon>
        <taxon>Saccharomycotina</taxon>
        <taxon>Saccharomycetes</taxon>
        <taxon>Saccharomycetales</taxon>
        <taxon>Saccharomycetaceae</taxon>
        <taxon>Nakaseomyces</taxon>
    </lineage>
</organism>
<dbReference type="AlphaFoldDB" id="Q6FJG7"/>
<evidence type="ECO:0000256" key="1">
    <source>
        <dbReference type="ARBA" id="ARBA00022741"/>
    </source>
</evidence>
<dbReference type="Gene3D" id="3.40.50.300">
    <property type="entry name" value="P-loop containing nucleotide triphosphate hydrolases"/>
    <property type="match status" value="1"/>
</dbReference>
<reference evidence="5 6" key="1">
    <citation type="journal article" date="2004" name="Nature">
        <title>Genome evolution in yeasts.</title>
        <authorList>
            <consortium name="Genolevures"/>
            <person name="Dujon B."/>
            <person name="Sherman D."/>
            <person name="Fischer G."/>
            <person name="Durrens P."/>
            <person name="Casaregola S."/>
            <person name="Lafontaine I."/>
            <person name="de Montigny J."/>
            <person name="Marck C."/>
            <person name="Neuveglise C."/>
            <person name="Talla E."/>
            <person name="Goffard N."/>
            <person name="Frangeul L."/>
            <person name="Aigle M."/>
            <person name="Anthouard V."/>
            <person name="Babour A."/>
            <person name="Barbe V."/>
            <person name="Barnay S."/>
            <person name="Blanchin S."/>
            <person name="Beckerich J.M."/>
            <person name="Beyne E."/>
            <person name="Bleykasten C."/>
            <person name="Boisrame A."/>
            <person name="Boyer J."/>
            <person name="Cattolico L."/>
            <person name="Confanioleri F."/>
            <person name="de Daruvar A."/>
            <person name="Despons L."/>
            <person name="Fabre E."/>
            <person name="Fairhead C."/>
            <person name="Ferry-Dumazet H."/>
            <person name="Groppi A."/>
            <person name="Hantraye F."/>
            <person name="Hennequin C."/>
            <person name="Jauniaux N."/>
            <person name="Joyet P."/>
            <person name="Kachouri R."/>
            <person name="Kerrest A."/>
            <person name="Koszul R."/>
            <person name="Lemaire M."/>
            <person name="Lesur I."/>
            <person name="Ma L."/>
            <person name="Muller H."/>
            <person name="Nicaud J.M."/>
            <person name="Nikolski M."/>
            <person name="Oztas S."/>
            <person name="Ozier-Kalogeropoulos O."/>
            <person name="Pellenz S."/>
            <person name="Potier S."/>
            <person name="Richard G.F."/>
            <person name="Straub M.L."/>
            <person name="Suleau A."/>
            <person name="Swennene D."/>
            <person name="Tekaia F."/>
            <person name="Wesolowski-Louvel M."/>
            <person name="Westhof E."/>
            <person name="Wirth B."/>
            <person name="Zeniou-Meyer M."/>
            <person name="Zivanovic I."/>
            <person name="Bolotin-Fukuhara M."/>
            <person name="Thierry A."/>
            <person name="Bouchier C."/>
            <person name="Caudron B."/>
            <person name="Scarpelli C."/>
            <person name="Gaillardin C."/>
            <person name="Weissenbach J."/>
            <person name="Wincker P."/>
            <person name="Souciet J.L."/>
        </authorList>
    </citation>
    <scope>NUCLEOTIDE SEQUENCE [LARGE SCALE GENOMIC DNA]</scope>
    <source>
        <strain evidence="6">ATCC 2001 / BCRC 20586 / JCM 3761 / NBRC 0622 / NRRL Y-65 / CBS 138</strain>
    </source>
</reference>
<dbReference type="InterPro" id="IPR044539">
    <property type="entry name" value="Pch2-like"/>
</dbReference>
<dbReference type="CGD" id="CAL0137143">
    <property type="gene designation" value="CAGL0M06435g"/>
</dbReference>
<dbReference type="PANTHER" id="PTHR45991">
    <property type="entry name" value="PACHYTENE CHECKPOINT PROTEIN 2"/>
    <property type="match status" value="1"/>
</dbReference>
<keyword evidence="2" id="KW-0067">ATP-binding</keyword>
<dbReference type="InterPro" id="IPR003593">
    <property type="entry name" value="AAA+_ATPase"/>
</dbReference>
<evidence type="ECO:0000313" key="5">
    <source>
        <dbReference type="EMBL" id="CAG62603.1"/>
    </source>
</evidence>
<dbReference type="GO" id="GO:0005634">
    <property type="term" value="C:nucleus"/>
    <property type="evidence" value="ECO:0007669"/>
    <property type="project" value="TreeGrafter"/>
</dbReference>
<dbReference type="PANTHER" id="PTHR45991:SF1">
    <property type="entry name" value="PACHYTENE CHECKPOINT PROTEIN 2 HOMOLOG"/>
    <property type="match status" value="1"/>
</dbReference>
<dbReference type="eggNOG" id="KOG0744">
    <property type="taxonomic scope" value="Eukaryota"/>
</dbReference>
<protein>
    <recommendedName>
        <fullName evidence="3">AAA+ ATPase domain-containing protein</fullName>
    </recommendedName>
</protein>
<dbReference type="GO" id="GO:0051598">
    <property type="term" value="P:meiotic recombination checkpoint signaling"/>
    <property type="evidence" value="ECO:0007669"/>
    <property type="project" value="TreeGrafter"/>
</dbReference>
<dbReference type="GO" id="GO:0005524">
    <property type="term" value="F:ATP binding"/>
    <property type="evidence" value="ECO:0007669"/>
    <property type="project" value="UniProtKB-KW"/>
</dbReference>
<dbReference type="KEGG" id="cgr:2891675"/>
<dbReference type="InParanoid" id="Q6FJG7"/>
<sequence>MLVTVDACLRQSSINLVRQYMKNEEIRCNGNKYSTEDIFETVIKAIRNAIQRRVGASQNCNGVLTFEDIFRDGKGSISIQDPPTQAQENIILSLIKVIFHSTSTDPQFFLKISTHDNMILSLFVKVVYLNKHDELDDLKLDNVGLHEINHMVNQILTNQVLKHTQPIDKVNDNDRFEIYFYILAAENHNEQEKLLTTEFDKFSIVDSYSNDDESTYNEFSLDQNSSYEKNARQTQSIAHKVILPCPELEGVWENLYYNKDIKIKLLNYSTASLRLAWYLETTSSSTDVVNEMISANNKMILLHGPPGTGKTTLCKALCNKLAIRMAKTKNCVVIDQGSLLYELSCSRVFSRWFGESSKNITQLFRDIEADIITANKHNNFVFLLIDEVETIATSRINLSNKNEASDSVRVVNSLLTHLDKLKRYPNFLVLATSNLLETLDTAFVDRADGVFFIGNPTSKELKYMINSSIDKLIKTGVIVDQDSYNLRKYDDVLQLLATFCEVCIKKTTHPTYLSNYCCSYI</sequence>
<dbReference type="SUPFAM" id="SSF52540">
    <property type="entry name" value="P-loop containing nucleoside triphosphate hydrolases"/>
    <property type="match status" value="1"/>
</dbReference>
<name>Q6FJG7_CANGA</name>
<dbReference type="VEuPathDB" id="FungiDB:CAGL0M06435g"/>
<keyword evidence="1" id="KW-0547">Nucleotide-binding</keyword>
<dbReference type="Proteomes" id="UP000002428">
    <property type="component" value="Chromosome M"/>
</dbReference>